<evidence type="ECO:0000256" key="1">
    <source>
        <dbReference type="ARBA" id="ARBA00022729"/>
    </source>
</evidence>
<dbReference type="InterPro" id="IPR036908">
    <property type="entry name" value="RlpA-like_sf"/>
</dbReference>
<dbReference type="InterPro" id="IPR036680">
    <property type="entry name" value="SPOR-like_sf"/>
</dbReference>
<dbReference type="GO" id="GO:0042834">
    <property type="term" value="F:peptidoglycan binding"/>
    <property type="evidence" value="ECO:0007669"/>
    <property type="project" value="InterPro"/>
</dbReference>
<dbReference type="PATRIC" id="fig|121290.4.peg.2366"/>
<dbReference type="CDD" id="cd22268">
    <property type="entry name" value="DPBB_RlpA-like"/>
    <property type="match status" value="1"/>
</dbReference>
<name>A0A109BDI4_HYPSL</name>
<evidence type="ECO:0000256" key="4">
    <source>
        <dbReference type="HAMAP-Rule" id="MF_02071"/>
    </source>
</evidence>
<reference evidence="8 9" key="1">
    <citation type="submission" date="2015-10" db="EMBL/GenBank/DDBJ databases">
        <title>Transcriptomic analysis of a linuron degrading triple-species bacterial consortium.</title>
        <authorList>
            <person name="Albers P."/>
        </authorList>
    </citation>
    <scope>NUCLEOTIDE SEQUENCE [LARGE SCALE GENOMIC DNA]</scope>
    <source>
        <strain evidence="8 9">WDL6</strain>
    </source>
</reference>
<evidence type="ECO:0000313" key="9">
    <source>
        <dbReference type="Proteomes" id="UP000059074"/>
    </source>
</evidence>
<protein>
    <recommendedName>
        <fullName evidence="4">Endolytic peptidoglycan transglycosylase RlpA</fullName>
        <ecNumber evidence="4">4.2.2.-</ecNumber>
    </recommendedName>
</protein>
<evidence type="ECO:0000256" key="3">
    <source>
        <dbReference type="ARBA" id="ARBA00023316"/>
    </source>
</evidence>
<dbReference type="GO" id="GO:0009279">
    <property type="term" value="C:cell outer membrane"/>
    <property type="evidence" value="ECO:0007669"/>
    <property type="project" value="TreeGrafter"/>
</dbReference>
<dbReference type="HAMAP" id="MF_02071">
    <property type="entry name" value="RlpA"/>
    <property type="match status" value="1"/>
</dbReference>
<dbReference type="EC" id="4.2.2.-" evidence="4"/>
<evidence type="ECO:0000259" key="7">
    <source>
        <dbReference type="PROSITE" id="PS51724"/>
    </source>
</evidence>
<dbReference type="AlphaFoldDB" id="A0A109BDI4"/>
<dbReference type="PANTHER" id="PTHR34183">
    <property type="entry name" value="ENDOLYTIC PEPTIDOGLYCAN TRANSGLYCOSYLASE RLPA"/>
    <property type="match status" value="1"/>
</dbReference>
<dbReference type="GO" id="GO:0071555">
    <property type="term" value="P:cell wall organization"/>
    <property type="evidence" value="ECO:0007669"/>
    <property type="project" value="UniProtKB-KW"/>
</dbReference>
<sequence>MRRLAGETAIGPRTVARHHPRHEAGPSAMDATGGRGRSTPLIVRNVLRLSVTACAAALAACSGSSGVSPVTTGSLGSAKVGTTESELGVAASPRLVNSGTVPKGGGVYKVGKPYQVAGRWYYPKEEPNYDRSGTASWYGAAFHGRKTSNGEIYDMHALTAGHPTLPMPSYAYVTNLQNNRTILVRINDRGPYAKDRMIDLSMRSAEALGFRQKGLAKVRVRYAGRAPLNGDDTRERQFLMAQAWSGGINIAQSATAGSITTASLGGPASSNSTSGRTAVATAATSVMAWTYREHRLRLKGSSRSALGAELPEPVYVRVGPFTSEAEAERLRRMLGGGDASQVDVMGADGAERFSVRMGPYDDPGAAAAMARIAEAGFAPQASANLEGTSDWAPLDK</sequence>
<dbReference type="NCBIfam" id="TIGR00413">
    <property type="entry name" value="rlpA"/>
    <property type="match status" value="1"/>
</dbReference>
<dbReference type="Proteomes" id="UP000059074">
    <property type="component" value="Unassembled WGS sequence"/>
</dbReference>
<feature type="domain" description="SPOR" evidence="7">
    <location>
        <begin position="308"/>
        <end position="388"/>
    </location>
</feature>
<dbReference type="Pfam" id="PF05036">
    <property type="entry name" value="SPOR"/>
    <property type="match status" value="1"/>
</dbReference>
<dbReference type="Pfam" id="PF03330">
    <property type="entry name" value="DPBB_1"/>
    <property type="match status" value="1"/>
</dbReference>
<keyword evidence="8" id="KW-0449">Lipoprotein</keyword>
<dbReference type="GO" id="GO:0008932">
    <property type="term" value="F:lytic endotransglycosylase activity"/>
    <property type="evidence" value="ECO:0007669"/>
    <property type="project" value="UniProtKB-UniRule"/>
</dbReference>
<dbReference type="InterPro" id="IPR007730">
    <property type="entry name" value="SPOR-like_dom"/>
</dbReference>
<evidence type="ECO:0000256" key="5">
    <source>
        <dbReference type="RuleBase" id="RU003495"/>
    </source>
</evidence>
<evidence type="ECO:0000256" key="2">
    <source>
        <dbReference type="ARBA" id="ARBA00023239"/>
    </source>
</evidence>
<proteinExistence type="inferred from homology"/>
<comment type="function">
    <text evidence="4">Lytic transglycosylase with a strong preference for naked glycan strands that lack stem peptides.</text>
</comment>
<dbReference type="STRING" id="121290.APY04_2168"/>
<feature type="region of interest" description="Disordered" evidence="6">
    <location>
        <begin position="1"/>
        <end position="36"/>
    </location>
</feature>
<dbReference type="GO" id="GO:0000270">
    <property type="term" value="P:peptidoglycan metabolic process"/>
    <property type="evidence" value="ECO:0007669"/>
    <property type="project" value="UniProtKB-UniRule"/>
</dbReference>
<dbReference type="Gene3D" id="2.40.40.10">
    <property type="entry name" value="RlpA-like domain"/>
    <property type="match status" value="1"/>
</dbReference>
<evidence type="ECO:0000313" key="8">
    <source>
        <dbReference type="EMBL" id="KWT66761.1"/>
    </source>
</evidence>
<organism evidence="8 9">
    <name type="scientific">Hyphomicrobium sulfonivorans</name>
    <dbReference type="NCBI Taxonomy" id="121290"/>
    <lineage>
        <taxon>Bacteria</taxon>
        <taxon>Pseudomonadati</taxon>
        <taxon>Pseudomonadota</taxon>
        <taxon>Alphaproteobacteria</taxon>
        <taxon>Hyphomicrobiales</taxon>
        <taxon>Hyphomicrobiaceae</taxon>
        <taxon>Hyphomicrobium</taxon>
    </lineage>
</organism>
<dbReference type="Gene3D" id="3.30.70.1070">
    <property type="entry name" value="Sporulation related repeat"/>
    <property type="match status" value="1"/>
</dbReference>
<dbReference type="InterPro" id="IPR034718">
    <property type="entry name" value="RlpA"/>
</dbReference>
<gene>
    <name evidence="4" type="primary">rlpA</name>
    <name evidence="8" type="ORF">APY04_2168</name>
</gene>
<keyword evidence="3 4" id="KW-0961">Cell wall biogenesis/degradation</keyword>
<evidence type="ECO:0000256" key="6">
    <source>
        <dbReference type="SAM" id="MobiDB-lite"/>
    </source>
</evidence>
<keyword evidence="2 4" id="KW-0456">Lyase</keyword>
<keyword evidence="9" id="KW-1185">Reference proteome</keyword>
<dbReference type="EMBL" id="LMTR01000071">
    <property type="protein sequence ID" value="KWT66761.1"/>
    <property type="molecule type" value="Genomic_DNA"/>
</dbReference>
<dbReference type="PANTHER" id="PTHR34183:SF1">
    <property type="entry name" value="ENDOLYTIC PEPTIDOGLYCAN TRANSGLYCOSYLASE RLPA"/>
    <property type="match status" value="1"/>
</dbReference>
<dbReference type="PROSITE" id="PS51724">
    <property type="entry name" value="SPOR"/>
    <property type="match status" value="1"/>
</dbReference>
<comment type="caution">
    <text evidence="8">The sequence shown here is derived from an EMBL/GenBank/DDBJ whole genome shotgun (WGS) entry which is preliminary data.</text>
</comment>
<dbReference type="SUPFAM" id="SSF50685">
    <property type="entry name" value="Barwin-like endoglucanases"/>
    <property type="match status" value="1"/>
</dbReference>
<dbReference type="InterPro" id="IPR012997">
    <property type="entry name" value="RplA"/>
</dbReference>
<dbReference type="InterPro" id="IPR009009">
    <property type="entry name" value="RlpA-like_DPBB"/>
</dbReference>
<accession>A0A109BDI4</accession>
<keyword evidence="1" id="KW-0732">Signal</keyword>
<comment type="similarity">
    <text evidence="4 5">Belongs to the RlpA family.</text>
</comment>